<evidence type="ECO:0000313" key="14">
    <source>
        <dbReference type="Proteomes" id="UP000194841"/>
    </source>
</evidence>
<feature type="domain" description="GspL cytoplasmic actin-ATPase-like" evidence="11">
    <location>
        <begin position="5"/>
        <end position="238"/>
    </location>
</feature>
<evidence type="ECO:0000256" key="1">
    <source>
        <dbReference type="ARBA" id="ARBA00004377"/>
    </source>
</evidence>
<comment type="subcellular location">
    <subcellularLocation>
        <location evidence="1">Cell inner membrane</location>
        <topology evidence="1">Single-pass membrane protein</topology>
    </subcellularLocation>
</comment>
<evidence type="ECO:0000313" key="13">
    <source>
        <dbReference type="EMBL" id="OUL57388.1"/>
    </source>
</evidence>
<evidence type="ECO:0000256" key="7">
    <source>
        <dbReference type="ARBA" id="ARBA00022927"/>
    </source>
</evidence>
<dbReference type="GO" id="GO:0009276">
    <property type="term" value="C:Gram-negative-bacterium-type cell wall"/>
    <property type="evidence" value="ECO:0007669"/>
    <property type="project" value="InterPro"/>
</dbReference>
<reference evidence="13 14" key="1">
    <citation type="submission" date="2017-02" db="EMBL/GenBank/DDBJ databases">
        <title>Pseudoalteromonas ulvae TC14 Genome.</title>
        <authorList>
            <person name="Molmeret M."/>
        </authorList>
    </citation>
    <scope>NUCLEOTIDE SEQUENCE [LARGE SCALE GENOMIC DNA]</scope>
    <source>
        <strain evidence="13">TC14</strain>
    </source>
</reference>
<keyword evidence="6" id="KW-0812">Transmembrane</keyword>
<keyword evidence="14" id="KW-1185">Reference proteome</keyword>
<protein>
    <recommendedName>
        <fullName evidence="10">Type II secretion system protein L</fullName>
        <shortName evidence="10">T2SS protein L</shortName>
    </recommendedName>
</protein>
<comment type="function">
    <text evidence="10">Inner membrane component of the type II secretion system required for the energy-dependent secretion of extracellular factors such as proteases and toxins from the periplasm.</text>
</comment>
<dbReference type="InterPro" id="IPR024230">
    <property type="entry name" value="GspL_cyto_dom"/>
</dbReference>
<dbReference type="EMBL" id="MWPV01000004">
    <property type="protein sequence ID" value="OUL57388.1"/>
    <property type="molecule type" value="Genomic_DNA"/>
</dbReference>
<sequence>MTEALIIRVNGSQSAAINWLIWSQAEHEIIASGTLDGADELDALTDKAQGRECVLLLPASQAQLKRVTLPSKWGAKLQQALPFIIEDEIASDIDDVFIAVGQAHNIDDKHQLDVAIVDEQWMTQWLECLTSHGLAPSKVLPDAMLLPLPEDEHHVSAIELDGKWLFRGMPWHIAQVERPWLEMYLHAQKVETVRHYSPCDFTGVNLESNPDDVDLPLAIFARQLPHCTFNLLQGQYKVKKQGSPFWRTWRAPLIAASVALVLSLGFKATALYQINQQLIQSEADITAQYLSAFPGSKVRFHLIRNQIRNKLAAVDGESESDFLALMESVVPVFSSVKAFHPESLRYDAKRQELRFRAVGKDFQSFNQVKTELEKRGLTVEQGGLNNEGDTVVGELKVRVQA</sequence>
<gene>
    <name evidence="13" type="ORF">B1199_14580</name>
</gene>
<proteinExistence type="inferred from homology"/>
<feature type="domain" description="GspL periplasmic" evidence="12">
    <location>
        <begin position="246"/>
        <end position="398"/>
    </location>
</feature>
<dbReference type="GO" id="GO:0005886">
    <property type="term" value="C:plasma membrane"/>
    <property type="evidence" value="ECO:0007669"/>
    <property type="project" value="UniProtKB-SubCell"/>
</dbReference>
<dbReference type="OrthoDB" id="7011844at2"/>
<evidence type="ECO:0000256" key="3">
    <source>
        <dbReference type="ARBA" id="ARBA00022448"/>
    </source>
</evidence>
<evidence type="ECO:0000259" key="12">
    <source>
        <dbReference type="Pfam" id="PF12693"/>
    </source>
</evidence>
<name>A0A244CP93_PSEDV</name>
<dbReference type="Gene3D" id="3.30.1360.100">
    <property type="entry name" value="General secretion pathway protein M, EpsM"/>
    <property type="match status" value="1"/>
</dbReference>
<evidence type="ECO:0000259" key="11">
    <source>
        <dbReference type="Pfam" id="PF05134"/>
    </source>
</evidence>
<dbReference type="Gene3D" id="3.30.420.370">
    <property type="match status" value="1"/>
</dbReference>
<keyword evidence="8" id="KW-1133">Transmembrane helix</keyword>
<keyword evidence="3 10" id="KW-0813">Transport</keyword>
<evidence type="ECO:0000256" key="9">
    <source>
        <dbReference type="ARBA" id="ARBA00023136"/>
    </source>
</evidence>
<organism evidence="13 14">
    <name type="scientific">Pseudoalteromonas ulvae</name>
    <dbReference type="NCBI Taxonomy" id="107327"/>
    <lineage>
        <taxon>Bacteria</taxon>
        <taxon>Pseudomonadati</taxon>
        <taxon>Pseudomonadota</taxon>
        <taxon>Gammaproteobacteria</taxon>
        <taxon>Alteromonadales</taxon>
        <taxon>Pseudoalteromonadaceae</taxon>
        <taxon>Pseudoalteromonas</taxon>
    </lineage>
</organism>
<evidence type="ECO:0000256" key="5">
    <source>
        <dbReference type="ARBA" id="ARBA00022519"/>
    </source>
</evidence>
<evidence type="ECO:0000256" key="4">
    <source>
        <dbReference type="ARBA" id="ARBA00022475"/>
    </source>
</evidence>
<evidence type="ECO:0000256" key="6">
    <source>
        <dbReference type="ARBA" id="ARBA00022692"/>
    </source>
</evidence>
<dbReference type="PIRSF" id="PIRSF015761">
    <property type="entry name" value="Protein_L"/>
    <property type="match status" value="1"/>
</dbReference>
<keyword evidence="7 10" id="KW-0653">Protein transport</keyword>
<evidence type="ECO:0000256" key="2">
    <source>
        <dbReference type="ARBA" id="ARBA00005318"/>
    </source>
</evidence>
<dbReference type="InterPro" id="IPR043129">
    <property type="entry name" value="ATPase_NBD"/>
</dbReference>
<keyword evidence="5" id="KW-0997">Cell inner membrane</keyword>
<evidence type="ECO:0000256" key="10">
    <source>
        <dbReference type="PIRNR" id="PIRNR015761"/>
    </source>
</evidence>
<dbReference type="InterPro" id="IPR007812">
    <property type="entry name" value="T2SS_protein-GspL"/>
</dbReference>
<dbReference type="Gene3D" id="3.30.420.380">
    <property type="match status" value="1"/>
</dbReference>
<dbReference type="RefSeq" id="WP_086744845.1">
    <property type="nucleotide sequence ID" value="NZ_MWPV01000004.1"/>
</dbReference>
<dbReference type="AlphaFoldDB" id="A0A244CP93"/>
<dbReference type="GO" id="GO:0015628">
    <property type="term" value="P:protein secretion by the type II secretion system"/>
    <property type="evidence" value="ECO:0007669"/>
    <property type="project" value="InterPro"/>
</dbReference>
<dbReference type="Pfam" id="PF05134">
    <property type="entry name" value="T2SSL"/>
    <property type="match status" value="1"/>
</dbReference>
<comment type="caution">
    <text evidence="13">The sequence shown here is derived from an EMBL/GenBank/DDBJ whole genome shotgun (WGS) entry which is preliminary data.</text>
</comment>
<dbReference type="Proteomes" id="UP000194841">
    <property type="component" value="Unassembled WGS sequence"/>
</dbReference>
<dbReference type="Pfam" id="PF12693">
    <property type="entry name" value="GspL_C"/>
    <property type="match status" value="1"/>
</dbReference>
<accession>A0A244CP93</accession>
<dbReference type="SUPFAM" id="SSF53067">
    <property type="entry name" value="Actin-like ATPase domain"/>
    <property type="match status" value="2"/>
</dbReference>
<dbReference type="InterPro" id="IPR025691">
    <property type="entry name" value="GspL_pp_dom"/>
</dbReference>
<dbReference type="GO" id="GO:0015627">
    <property type="term" value="C:type II protein secretion system complex"/>
    <property type="evidence" value="ECO:0007669"/>
    <property type="project" value="InterPro"/>
</dbReference>
<keyword evidence="4" id="KW-1003">Cell membrane</keyword>
<evidence type="ECO:0000256" key="8">
    <source>
        <dbReference type="ARBA" id="ARBA00022989"/>
    </source>
</evidence>
<keyword evidence="9" id="KW-0472">Membrane</keyword>
<dbReference type="NCBIfam" id="TIGR01709">
    <property type="entry name" value="typeII_sec_gspL"/>
    <property type="match status" value="1"/>
</dbReference>
<comment type="similarity">
    <text evidence="2 10">Belongs to the GSP L family.</text>
</comment>
<dbReference type="CDD" id="cd24017">
    <property type="entry name" value="ASKHA_T2SSL_N"/>
    <property type="match status" value="1"/>
</dbReference>